<sequence length="71" mass="8016">MMGRWLNTTACSFAWTFPPTFDLSIYLHWNPTPPHPPNGHSKHNLTHNLSNGICSGVSTKHPVPNISTFFR</sequence>
<organism evidence="1 2">
    <name type="scientific">Botryotinia fuckeliana (strain T4)</name>
    <name type="common">Noble rot fungus</name>
    <name type="synonym">Botrytis cinerea</name>
    <dbReference type="NCBI Taxonomy" id="999810"/>
    <lineage>
        <taxon>Eukaryota</taxon>
        <taxon>Fungi</taxon>
        <taxon>Dikarya</taxon>
        <taxon>Ascomycota</taxon>
        <taxon>Pezizomycotina</taxon>
        <taxon>Leotiomycetes</taxon>
        <taxon>Helotiales</taxon>
        <taxon>Sclerotiniaceae</taxon>
        <taxon>Botrytis</taxon>
    </lineage>
</organism>
<dbReference type="AlphaFoldDB" id="G2YZP1"/>
<dbReference type="HOGENOM" id="CLU_2739755_0_0_1"/>
<reference evidence="2" key="1">
    <citation type="journal article" date="2011" name="PLoS Genet.">
        <title>Genomic analysis of the necrotrophic fungal pathogens Sclerotinia sclerotiorum and Botrytis cinerea.</title>
        <authorList>
            <person name="Amselem J."/>
            <person name="Cuomo C.A."/>
            <person name="van Kan J.A."/>
            <person name="Viaud M."/>
            <person name="Benito E.P."/>
            <person name="Couloux A."/>
            <person name="Coutinho P.M."/>
            <person name="de Vries R.P."/>
            <person name="Dyer P.S."/>
            <person name="Fillinger S."/>
            <person name="Fournier E."/>
            <person name="Gout L."/>
            <person name="Hahn M."/>
            <person name="Kohn L."/>
            <person name="Lapalu N."/>
            <person name="Plummer K.M."/>
            <person name="Pradier J.M."/>
            <person name="Quevillon E."/>
            <person name="Sharon A."/>
            <person name="Simon A."/>
            <person name="ten Have A."/>
            <person name="Tudzynski B."/>
            <person name="Tudzynski P."/>
            <person name="Wincker P."/>
            <person name="Andrew M."/>
            <person name="Anthouard V."/>
            <person name="Beever R.E."/>
            <person name="Beffa R."/>
            <person name="Benoit I."/>
            <person name="Bouzid O."/>
            <person name="Brault B."/>
            <person name="Chen Z."/>
            <person name="Choquer M."/>
            <person name="Collemare J."/>
            <person name="Cotton P."/>
            <person name="Danchin E.G."/>
            <person name="Da Silva C."/>
            <person name="Gautier A."/>
            <person name="Giraud C."/>
            <person name="Giraud T."/>
            <person name="Gonzalez C."/>
            <person name="Grossetete S."/>
            <person name="Guldener U."/>
            <person name="Henrissat B."/>
            <person name="Howlett B.J."/>
            <person name="Kodira C."/>
            <person name="Kretschmer M."/>
            <person name="Lappartient A."/>
            <person name="Leroch M."/>
            <person name="Levis C."/>
            <person name="Mauceli E."/>
            <person name="Neuveglise C."/>
            <person name="Oeser B."/>
            <person name="Pearson M."/>
            <person name="Poulain J."/>
            <person name="Poussereau N."/>
            <person name="Quesneville H."/>
            <person name="Rascle C."/>
            <person name="Schumacher J."/>
            <person name="Segurens B."/>
            <person name="Sexton A."/>
            <person name="Silva E."/>
            <person name="Sirven C."/>
            <person name="Soanes D.M."/>
            <person name="Talbot N.J."/>
            <person name="Templeton M."/>
            <person name="Yandava C."/>
            <person name="Yarden O."/>
            <person name="Zeng Q."/>
            <person name="Rollins J.A."/>
            <person name="Lebrun M.H."/>
            <person name="Dickman M."/>
        </authorList>
    </citation>
    <scope>NUCLEOTIDE SEQUENCE [LARGE SCALE GENOMIC DNA]</scope>
    <source>
        <strain evidence="2">T4</strain>
    </source>
</reference>
<dbReference type="InParanoid" id="G2YZP1"/>
<dbReference type="EMBL" id="FQ790362">
    <property type="protein sequence ID" value="CCD57089.1"/>
    <property type="molecule type" value="Genomic_DNA"/>
</dbReference>
<proteinExistence type="predicted"/>
<gene>
    <name evidence="1" type="ORF">BofuT4_uP143510.1</name>
</gene>
<evidence type="ECO:0000313" key="2">
    <source>
        <dbReference type="Proteomes" id="UP000008177"/>
    </source>
</evidence>
<evidence type="ECO:0000313" key="1">
    <source>
        <dbReference type="EMBL" id="CCD57089.1"/>
    </source>
</evidence>
<dbReference type="Proteomes" id="UP000008177">
    <property type="component" value="Unplaced contigs"/>
</dbReference>
<protein>
    <submittedName>
        <fullName evidence="1">Uncharacterized protein</fullName>
    </submittedName>
</protein>
<name>G2YZP1_BOTF4</name>
<accession>G2YZP1</accession>